<comment type="similarity">
    <text evidence="1">Belongs to the BTG family.</text>
</comment>
<dbReference type="GeneID" id="115890221"/>
<dbReference type="RefSeq" id="XP_030766255.1">
    <property type="nucleotide sequence ID" value="XM_030910395.1"/>
</dbReference>
<evidence type="ECO:0000259" key="3">
    <source>
        <dbReference type="PROSITE" id="PS01203"/>
    </source>
</evidence>
<gene>
    <name evidence="5" type="primary">LOC115890221</name>
</gene>
<dbReference type="InterPro" id="IPR036054">
    <property type="entry name" value="BTG-like_sf"/>
</dbReference>
<dbReference type="AlphaFoldDB" id="A0A6J2YTV8"/>
<dbReference type="InterPro" id="IPR002087">
    <property type="entry name" value="Anti_prolifrtn"/>
</dbReference>
<dbReference type="GO" id="GO:0005737">
    <property type="term" value="C:cytoplasm"/>
    <property type="evidence" value="ECO:0007669"/>
    <property type="project" value="TreeGrafter"/>
</dbReference>
<name>A0A6J2YTV8_SITOR</name>
<feature type="region of interest" description="Disordered" evidence="2">
    <location>
        <begin position="120"/>
        <end position="199"/>
    </location>
</feature>
<feature type="domain" description="Anti-proliferative protein" evidence="3">
    <location>
        <begin position="88"/>
        <end position="107"/>
    </location>
</feature>
<proteinExistence type="inferred from homology"/>
<feature type="compositionally biased region" description="Low complexity" evidence="2">
    <location>
        <begin position="120"/>
        <end position="136"/>
    </location>
</feature>
<dbReference type="Pfam" id="PF07742">
    <property type="entry name" value="BTG"/>
    <property type="match status" value="1"/>
</dbReference>
<evidence type="ECO:0000313" key="4">
    <source>
        <dbReference type="Proteomes" id="UP000504635"/>
    </source>
</evidence>
<evidence type="ECO:0000313" key="5">
    <source>
        <dbReference type="RefSeq" id="XP_030766255.1"/>
    </source>
</evidence>
<dbReference type="OrthoDB" id="19928at2759"/>
<dbReference type="SMART" id="SM00099">
    <property type="entry name" value="btg1"/>
    <property type="match status" value="1"/>
</dbReference>
<evidence type="ECO:0000256" key="2">
    <source>
        <dbReference type="SAM" id="MobiDB-lite"/>
    </source>
</evidence>
<dbReference type="SUPFAM" id="SSF160696">
    <property type="entry name" value="BTG domain-like"/>
    <property type="match status" value="1"/>
</dbReference>
<dbReference type="PROSITE" id="PS01203">
    <property type="entry name" value="BTG_2"/>
    <property type="match status" value="1"/>
</dbReference>
<dbReference type="InterPro" id="IPR033332">
    <property type="entry name" value="BTG"/>
</dbReference>
<sequence>MREEVCAAVKFFACFLEKSEKVPREQLCNFEKHLTDLLIERFEKHWFPDLPSKGQGYRCIRVNGLNPVDLTLKLAASKCGLRYHDLKLPTELTVWVDPNEVCYRLGESEGSYCTLASFPHSDASSTTSSDPPSAASTPPPSSPRSQSNSPTPPHSPAAAFYDRPAAPTTNRRHGHAHRAPNGASMTQRQAGAGTYPGNGYDYATPSGKAFRNNQGGFHVGNAGGRQNRQSPREMNFNSFNPHQRPMYPRCDGPPYAMAPPFYRNMNYNRNYKNVLRV</sequence>
<reference evidence="5" key="1">
    <citation type="submission" date="2025-08" db="UniProtKB">
        <authorList>
            <consortium name="RefSeq"/>
        </authorList>
    </citation>
    <scope>IDENTIFICATION</scope>
    <source>
        <tissue evidence="5">Gonads</tissue>
    </source>
</reference>
<dbReference type="FunFam" id="3.90.640.90:FF:000002">
    <property type="entry name" value="BTG anti-proliferation factor 4"/>
    <property type="match status" value="1"/>
</dbReference>
<dbReference type="PRINTS" id="PR00310">
    <property type="entry name" value="ANTIPRLFBTG1"/>
</dbReference>
<dbReference type="KEGG" id="soy:115890221"/>
<dbReference type="Proteomes" id="UP000504635">
    <property type="component" value="Unplaced"/>
</dbReference>
<protein>
    <submittedName>
        <fullName evidence="5">Protein BTG3-like</fullName>
    </submittedName>
</protein>
<organism evidence="4 5">
    <name type="scientific">Sitophilus oryzae</name>
    <name type="common">Rice weevil</name>
    <name type="synonym">Curculio oryzae</name>
    <dbReference type="NCBI Taxonomy" id="7048"/>
    <lineage>
        <taxon>Eukaryota</taxon>
        <taxon>Metazoa</taxon>
        <taxon>Ecdysozoa</taxon>
        <taxon>Arthropoda</taxon>
        <taxon>Hexapoda</taxon>
        <taxon>Insecta</taxon>
        <taxon>Pterygota</taxon>
        <taxon>Neoptera</taxon>
        <taxon>Endopterygota</taxon>
        <taxon>Coleoptera</taxon>
        <taxon>Polyphaga</taxon>
        <taxon>Cucujiformia</taxon>
        <taxon>Curculionidae</taxon>
        <taxon>Dryophthorinae</taxon>
        <taxon>Sitophilus</taxon>
    </lineage>
</organism>
<accession>A0A6J2YTV8</accession>
<dbReference type="InParanoid" id="A0A6J2YTV8"/>
<keyword evidence="4" id="KW-1185">Reference proteome</keyword>
<dbReference type="Gene3D" id="3.90.640.90">
    <property type="entry name" value="Anti-proliferative protein, N-terminal domain"/>
    <property type="match status" value="1"/>
</dbReference>
<evidence type="ECO:0000256" key="1">
    <source>
        <dbReference type="ARBA" id="ARBA00007989"/>
    </source>
</evidence>
<dbReference type="PANTHER" id="PTHR22978:SF44">
    <property type="entry name" value="PROTEIN BTG3-LIKE PROTEIN"/>
    <property type="match status" value="1"/>
</dbReference>
<dbReference type="GO" id="GO:0005634">
    <property type="term" value="C:nucleus"/>
    <property type="evidence" value="ECO:0007669"/>
    <property type="project" value="TreeGrafter"/>
</dbReference>
<dbReference type="PANTHER" id="PTHR22978">
    <property type="entry name" value="B-CELL TRANSLOCATION GENE"/>
    <property type="match status" value="1"/>
</dbReference>